<reference evidence="7 8" key="1">
    <citation type="submission" date="2018-10" db="EMBL/GenBank/DDBJ databases">
        <title>Genomic Encyclopedia of Archaeal and Bacterial Type Strains, Phase II (KMG-II): from individual species to whole genera.</title>
        <authorList>
            <person name="Goeker M."/>
        </authorList>
    </citation>
    <scope>NUCLEOTIDE SEQUENCE [LARGE SCALE GENOMIC DNA]</scope>
    <source>
        <strain evidence="7 8">DSM 29466</strain>
    </source>
</reference>
<evidence type="ECO:0000313" key="7">
    <source>
        <dbReference type="EMBL" id="RLJ51961.1"/>
    </source>
</evidence>
<feature type="transmembrane region" description="Helical" evidence="6">
    <location>
        <begin position="35"/>
        <end position="55"/>
    </location>
</feature>
<protein>
    <submittedName>
        <fullName evidence="7">Membrane protein</fullName>
    </submittedName>
</protein>
<keyword evidence="5 6" id="KW-0472">Membrane</keyword>
<keyword evidence="8" id="KW-1185">Reference proteome</keyword>
<dbReference type="AlphaFoldDB" id="A0A497W6G0"/>
<dbReference type="InterPro" id="IPR017039">
    <property type="entry name" value="Virul_fac_BrkB"/>
</dbReference>
<proteinExistence type="predicted"/>
<evidence type="ECO:0000256" key="6">
    <source>
        <dbReference type="SAM" id="Phobius"/>
    </source>
</evidence>
<evidence type="ECO:0000256" key="5">
    <source>
        <dbReference type="ARBA" id="ARBA00023136"/>
    </source>
</evidence>
<gene>
    <name evidence="7" type="ORF">BCF46_2187</name>
</gene>
<comment type="caution">
    <text evidence="7">The sequence shown here is derived from an EMBL/GenBank/DDBJ whole genome shotgun (WGS) entry which is preliminary data.</text>
</comment>
<dbReference type="EMBL" id="RCCE01000003">
    <property type="protein sequence ID" value="RLJ51961.1"/>
    <property type="molecule type" value="Genomic_DNA"/>
</dbReference>
<dbReference type="Pfam" id="PF03631">
    <property type="entry name" value="Virul_fac_BrkB"/>
    <property type="match status" value="1"/>
</dbReference>
<evidence type="ECO:0000256" key="3">
    <source>
        <dbReference type="ARBA" id="ARBA00022692"/>
    </source>
</evidence>
<sequence length="290" mass="31513">MTALRYLMSFYMFVSKVLTAMDARNLSLISAGVAFYAMLAIFPALAAVIALWGVFSDPALIDDQVTLLRRFIPGDAFRLFEAQVDALINANDSTLGYTTMISLGAALWSTRAGVSALIRGLNAVYSAPHRTGIRRAFAALLLTICLIAMSLIALTGIVVFPIALALLPLGEYAEDTFETLRWVVVILAVILGLGLIYRFGPNHKTAHLKASWVSPGALVALVIWGAASWAFSQYLANFGKYNEVYGSIGAVVALLMWFYISAWVVLLGATLNCELSRRSHNKKLEVGQRG</sequence>
<keyword evidence="2" id="KW-1003">Cell membrane</keyword>
<organism evidence="7 8">
    <name type="scientific">Litoreibacter meonggei</name>
    <dbReference type="NCBI Taxonomy" id="1049199"/>
    <lineage>
        <taxon>Bacteria</taxon>
        <taxon>Pseudomonadati</taxon>
        <taxon>Pseudomonadota</taxon>
        <taxon>Alphaproteobacteria</taxon>
        <taxon>Rhodobacterales</taxon>
        <taxon>Roseobacteraceae</taxon>
        <taxon>Litoreibacter</taxon>
    </lineage>
</organism>
<feature type="transmembrane region" description="Helical" evidence="6">
    <location>
        <begin position="139"/>
        <end position="167"/>
    </location>
</feature>
<evidence type="ECO:0000313" key="8">
    <source>
        <dbReference type="Proteomes" id="UP000269157"/>
    </source>
</evidence>
<dbReference type="NCBIfam" id="TIGR00765">
    <property type="entry name" value="yihY_not_rbn"/>
    <property type="match status" value="1"/>
</dbReference>
<evidence type="ECO:0000256" key="1">
    <source>
        <dbReference type="ARBA" id="ARBA00004651"/>
    </source>
</evidence>
<dbReference type="RefSeq" id="WP_245990005.1">
    <property type="nucleotide sequence ID" value="NZ_RCCE01000003.1"/>
</dbReference>
<feature type="transmembrane region" description="Helical" evidence="6">
    <location>
        <begin position="212"/>
        <end position="232"/>
    </location>
</feature>
<feature type="transmembrane region" description="Helical" evidence="6">
    <location>
        <begin position="179"/>
        <end position="200"/>
    </location>
</feature>
<evidence type="ECO:0000256" key="2">
    <source>
        <dbReference type="ARBA" id="ARBA00022475"/>
    </source>
</evidence>
<dbReference type="PIRSF" id="PIRSF035875">
    <property type="entry name" value="RNase_BN"/>
    <property type="match status" value="1"/>
</dbReference>
<dbReference type="PANTHER" id="PTHR30213">
    <property type="entry name" value="INNER MEMBRANE PROTEIN YHJD"/>
    <property type="match status" value="1"/>
</dbReference>
<comment type="subcellular location">
    <subcellularLocation>
        <location evidence="1">Cell membrane</location>
        <topology evidence="1">Multi-pass membrane protein</topology>
    </subcellularLocation>
</comment>
<evidence type="ECO:0000256" key="4">
    <source>
        <dbReference type="ARBA" id="ARBA00022989"/>
    </source>
</evidence>
<keyword evidence="3 6" id="KW-0812">Transmembrane</keyword>
<feature type="transmembrane region" description="Helical" evidence="6">
    <location>
        <begin position="95"/>
        <end position="118"/>
    </location>
</feature>
<dbReference type="PANTHER" id="PTHR30213:SF0">
    <property type="entry name" value="UPF0761 MEMBRANE PROTEIN YIHY"/>
    <property type="match status" value="1"/>
</dbReference>
<dbReference type="Proteomes" id="UP000269157">
    <property type="component" value="Unassembled WGS sequence"/>
</dbReference>
<keyword evidence="4 6" id="KW-1133">Transmembrane helix</keyword>
<dbReference type="GO" id="GO:0005886">
    <property type="term" value="C:plasma membrane"/>
    <property type="evidence" value="ECO:0007669"/>
    <property type="project" value="UniProtKB-SubCell"/>
</dbReference>
<feature type="transmembrane region" description="Helical" evidence="6">
    <location>
        <begin position="244"/>
        <end position="273"/>
    </location>
</feature>
<name>A0A497W6G0_9RHOB</name>
<accession>A0A497W6G0</accession>